<protein>
    <submittedName>
        <fullName evidence="7">RNA polymerase sigma factor SigX</fullName>
    </submittedName>
</protein>
<comment type="caution">
    <text evidence="7">The sequence shown here is derived from an EMBL/GenBank/DDBJ whole genome shotgun (WGS) entry which is preliminary data.</text>
</comment>
<evidence type="ECO:0000256" key="4">
    <source>
        <dbReference type="ARBA" id="ARBA00023163"/>
    </source>
</evidence>
<evidence type="ECO:0000256" key="3">
    <source>
        <dbReference type="ARBA" id="ARBA00023082"/>
    </source>
</evidence>
<dbReference type="PANTHER" id="PTHR43133">
    <property type="entry name" value="RNA POLYMERASE ECF-TYPE SIGMA FACTO"/>
    <property type="match status" value="1"/>
</dbReference>
<dbReference type="CDD" id="cd06171">
    <property type="entry name" value="Sigma70_r4"/>
    <property type="match status" value="1"/>
</dbReference>
<evidence type="ECO:0000259" key="5">
    <source>
        <dbReference type="Pfam" id="PF04542"/>
    </source>
</evidence>
<dbReference type="InterPro" id="IPR013325">
    <property type="entry name" value="RNA_pol_sigma_r2"/>
</dbReference>
<dbReference type="SUPFAM" id="SSF88659">
    <property type="entry name" value="Sigma3 and sigma4 domains of RNA polymerase sigma factors"/>
    <property type="match status" value="1"/>
</dbReference>
<dbReference type="InterPro" id="IPR013249">
    <property type="entry name" value="RNA_pol_sigma70_r4_t2"/>
</dbReference>
<dbReference type="InterPro" id="IPR013324">
    <property type="entry name" value="RNA_pol_sigma_r3/r4-like"/>
</dbReference>
<keyword evidence="4" id="KW-0804">Transcription</keyword>
<evidence type="ECO:0000313" key="8">
    <source>
        <dbReference type="Proteomes" id="UP001500740"/>
    </source>
</evidence>
<gene>
    <name evidence="7" type="primary">sigX_2</name>
    <name evidence="7" type="ORF">GCM10008935_06400</name>
</gene>
<evidence type="ECO:0000313" key="7">
    <source>
        <dbReference type="EMBL" id="GAA0454279.1"/>
    </source>
</evidence>
<evidence type="ECO:0000256" key="1">
    <source>
        <dbReference type="ARBA" id="ARBA00010641"/>
    </source>
</evidence>
<proteinExistence type="inferred from homology"/>
<dbReference type="Pfam" id="PF08281">
    <property type="entry name" value="Sigma70_r4_2"/>
    <property type="match status" value="1"/>
</dbReference>
<dbReference type="SUPFAM" id="SSF88946">
    <property type="entry name" value="Sigma2 domain of RNA polymerase sigma factors"/>
    <property type="match status" value="1"/>
</dbReference>
<dbReference type="PANTHER" id="PTHR43133:SF60">
    <property type="entry name" value="RNA POLYMERASE SIGMA FACTOR SIGV"/>
    <property type="match status" value="1"/>
</dbReference>
<evidence type="ECO:0000259" key="6">
    <source>
        <dbReference type="Pfam" id="PF08281"/>
    </source>
</evidence>
<dbReference type="InterPro" id="IPR014284">
    <property type="entry name" value="RNA_pol_sigma-70_dom"/>
</dbReference>
<dbReference type="InterPro" id="IPR007627">
    <property type="entry name" value="RNA_pol_sigma70_r2"/>
</dbReference>
<dbReference type="NCBIfam" id="TIGR02937">
    <property type="entry name" value="sigma70-ECF"/>
    <property type="match status" value="1"/>
</dbReference>
<sequence>MSKKETVSDWFYQYNHDVYNFLIYYTGRRDPEDLVQEVFIKAIKGLDKFDGKSSPKTWLFSIARNVAIDDIRKLKRRGMDQNVDLDEAYNIGHHITPDKIVQEDEEKQELYKAINSLKSNYREALILRGIKELSVSETASVLNWSNQKVRTTYSRALKALREAQGGFQNE</sequence>
<keyword evidence="8" id="KW-1185">Reference proteome</keyword>
<dbReference type="Gene3D" id="1.10.10.10">
    <property type="entry name" value="Winged helix-like DNA-binding domain superfamily/Winged helix DNA-binding domain"/>
    <property type="match status" value="1"/>
</dbReference>
<dbReference type="InterPro" id="IPR036388">
    <property type="entry name" value="WH-like_DNA-bd_sf"/>
</dbReference>
<organism evidence="7 8">
    <name type="scientific">Alkalibacillus silvisoli</name>
    <dbReference type="NCBI Taxonomy" id="392823"/>
    <lineage>
        <taxon>Bacteria</taxon>
        <taxon>Bacillati</taxon>
        <taxon>Bacillota</taxon>
        <taxon>Bacilli</taxon>
        <taxon>Bacillales</taxon>
        <taxon>Bacillaceae</taxon>
        <taxon>Alkalibacillus</taxon>
    </lineage>
</organism>
<accession>A0ABP3JI48</accession>
<dbReference type="EMBL" id="BAAACZ010000005">
    <property type="protein sequence ID" value="GAA0454279.1"/>
    <property type="molecule type" value="Genomic_DNA"/>
</dbReference>
<evidence type="ECO:0000256" key="2">
    <source>
        <dbReference type="ARBA" id="ARBA00023015"/>
    </source>
</evidence>
<dbReference type="InterPro" id="IPR039425">
    <property type="entry name" value="RNA_pol_sigma-70-like"/>
</dbReference>
<dbReference type="Gene3D" id="1.10.1740.10">
    <property type="match status" value="1"/>
</dbReference>
<dbReference type="Proteomes" id="UP001500740">
    <property type="component" value="Unassembled WGS sequence"/>
</dbReference>
<keyword evidence="2" id="KW-0805">Transcription regulation</keyword>
<keyword evidence="3" id="KW-0731">Sigma factor</keyword>
<reference evidence="8" key="1">
    <citation type="journal article" date="2019" name="Int. J. Syst. Evol. Microbiol.">
        <title>The Global Catalogue of Microorganisms (GCM) 10K type strain sequencing project: providing services to taxonomists for standard genome sequencing and annotation.</title>
        <authorList>
            <consortium name="The Broad Institute Genomics Platform"/>
            <consortium name="The Broad Institute Genome Sequencing Center for Infectious Disease"/>
            <person name="Wu L."/>
            <person name="Ma J."/>
        </authorList>
    </citation>
    <scope>NUCLEOTIDE SEQUENCE [LARGE SCALE GENOMIC DNA]</scope>
    <source>
        <strain evidence="8">JCM 14193</strain>
    </source>
</reference>
<feature type="domain" description="RNA polymerase sigma factor 70 region 4 type 2" evidence="6">
    <location>
        <begin position="108"/>
        <end position="160"/>
    </location>
</feature>
<dbReference type="RefSeq" id="WP_343781742.1">
    <property type="nucleotide sequence ID" value="NZ_BAAACZ010000005.1"/>
</dbReference>
<comment type="similarity">
    <text evidence="1">Belongs to the sigma-70 factor family. ECF subfamily.</text>
</comment>
<feature type="domain" description="RNA polymerase sigma-70 region 2" evidence="5">
    <location>
        <begin position="13"/>
        <end position="77"/>
    </location>
</feature>
<name>A0ABP3JI48_9BACI</name>
<dbReference type="Pfam" id="PF04542">
    <property type="entry name" value="Sigma70_r2"/>
    <property type="match status" value="1"/>
</dbReference>